<organism evidence="1 2">
    <name type="scientific">Dankookia rubra</name>
    <dbReference type="NCBI Taxonomy" id="1442381"/>
    <lineage>
        <taxon>Bacteria</taxon>
        <taxon>Pseudomonadati</taxon>
        <taxon>Pseudomonadota</taxon>
        <taxon>Alphaproteobacteria</taxon>
        <taxon>Acetobacterales</taxon>
        <taxon>Roseomonadaceae</taxon>
        <taxon>Dankookia</taxon>
    </lineage>
</organism>
<dbReference type="RefSeq" id="WP_133293311.1">
    <property type="nucleotide sequence ID" value="NZ_SMSJ01000210.1"/>
</dbReference>
<name>A0A4R5Q536_9PROT</name>
<dbReference type="EMBL" id="SMSJ01000210">
    <property type="protein sequence ID" value="TDH57428.1"/>
    <property type="molecule type" value="Genomic_DNA"/>
</dbReference>
<dbReference type="Proteomes" id="UP000295096">
    <property type="component" value="Unassembled WGS sequence"/>
</dbReference>
<protein>
    <submittedName>
        <fullName evidence="1">Uncharacterized protein</fullName>
    </submittedName>
</protein>
<evidence type="ECO:0000313" key="1">
    <source>
        <dbReference type="EMBL" id="TDH57428.1"/>
    </source>
</evidence>
<reference evidence="1 2" key="1">
    <citation type="journal article" date="2016" name="J. Microbiol.">
        <title>Dankookia rubra gen. nov., sp. nov., an alphaproteobacterium isolated from sediment of a shallow stream.</title>
        <authorList>
            <person name="Kim W.H."/>
            <person name="Kim D.H."/>
            <person name="Kang K."/>
            <person name="Ahn T.Y."/>
        </authorList>
    </citation>
    <scope>NUCLEOTIDE SEQUENCE [LARGE SCALE GENOMIC DNA]</scope>
    <source>
        <strain evidence="1 2">JCM30602</strain>
    </source>
</reference>
<accession>A0A4R5Q536</accession>
<keyword evidence="2" id="KW-1185">Reference proteome</keyword>
<sequence length="97" mass="10298">MGYPIGFLLANASRAAADADDLAAELGAVRAELRSARMTLAGAKRQRDALRADLRQKSPNHPLLAQQNALFDEGAAGAGVREGLTPREIDAWLRAST</sequence>
<gene>
    <name evidence="1" type="ORF">E2C06_35900</name>
</gene>
<dbReference type="AlphaFoldDB" id="A0A4R5Q536"/>
<evidence type="ECO:0000313" key="2">
    <source>
        <dbReference type="Proteomes" id="UP000295096"/>
    </source>
</evidence>
<proteinExistence type="predicted"/>
<comment type="caution">
    <text evidence="1">The sequence shown here is derived from an EMBL/GenBank/DDBJ whole genome shotgun (WGS) entry which is preliminary data.</text>
</comment>